<dbReference type="KEGG" id="mlr:MELLADRAFT_71292"/>
<protein>
    <submittedName>
        <fullName evidence="1">Uncharacterized protein</fullName>
    </submittedName>
</protein>
<dbReference type="VEuPathDB" id="FungiDB:MELLADRAFT_71292"/>
<name>F4REF5_MELLP</name>
<proteinExistence type="predicted"/>
<dbReference type="GeneID" id="18931784"/>
<evidence type="ECO:0000313" key="1">
    <source>
        <dbReference type="EMBL" id="EGG09080.1"/>
    </source>
</evidence>
<keyword evidence="2" id="KW-1185">Reference proteome</keyword>
<dbReference type="Proteomes" id="UP000001072">
    <property type="component" value="Unassembled WGS sequence"/>
</dbReference>
<organism evidence="2">
    <name type="scientific">Melampsora larici-populina (strain 98AG31 / pathotype 3-4-7)</name>
    <name type="common">Poplar leaf rust fungus</name>
    <dbReference type="NCBI Taxonomy" id="747676"/>
    <lineage>
        <taxon>Eukaryota</taxon>
        <taxon>Fungi</taxon>
        <taxon>Dikarya</taxon>
        <taxon>Basidiomycota</taxon>
        <taxon>Pucciniomycotina</taxon>
        <taxon>Pucciniomycetes</taxon>
        <taxon>Pucciniales</taxon>
        <taxon>Melampsoraceae</taxon>
        <taxon>Melampsora</taxon>
    </lineage>
</organism>
<dbReference type="InParanoid" id="F4REF5"/>
<sequence length="187" mass="20988">MSTPTSFVQPLFDVFASSESKASDSEALALASRLEKSVSFGYEVGLQVMFILINPPPLHCHNIGLGNFVSKVPSTSTNSRIILAVGKGHKLARSNPYVHQNFISTLVLETPSTLAGSFQHRTADIIVSHSLDFWSTDYITRYARYPFKYTLSRPMDMLSAIRCYKSCILNLSQPFIYIAHTMWKFKL</sequence>
<evidence type="ECO:0000313" key="2">
    <source>
        <dbReference type="Proteomes" id="UP000001072"/>
    </source>
</evidence>
<dbReference type="HOGENOM" id="CLU_1447998_0_0_1"/>
<reference evidence="2" key="1">
    <citation type="journal article" date="2011" name="Proc. Natl. Acad. Sci. U.S.A.">
        <title>Obligate biotrophy features unraveled by the genomic analysis of rust fungi.</title>
        <authorList>
            <person name="Duplessis S."/>
            <person name="Cuomo C.A."/>
            <person name="Lin Y.-C."/>
            <person name="Aerts A."/>
            <person name="Tisserant E."/>
            <person name="Veneault-Fourrey C."/>
            <person name="Joly D.L."/>
            <person name="Hacquard S."/>
            <person name="Amselem J."/>
            <person name="Cantarel B.L."/>
            <person name="Chiu R."/>
            <person name="Coutinho P.M."/>
            <person name="Feau N."/>
            <person name="Field M."/>
            <person name="Frey P."/>
            <person name="Gelhaye E."/>
            <person name="Goldberg J."/>
            <person name="Grabherr M.G."/>
            <person name="Kodira C.D."/>
            <person name="Kohler A."/>
            <person name="Kuees U."/>
            <person name="Lindquist E.A."/>
            <person name="Lucas S.M."/>
            <person name="Mago R."/>
            <person name="Mauceli E."/>
            <person name="Morin E."/>
            <person name="Murat C."/>
            <person name="Pangilinan J.L."/>
            <person name="Park R."/>
            <person name="Pearson M."/>
            <person name="Quesneville H."/>
            <person name="Rouhier N."/>
            <person name="Sakthikumar S."/>
            <person name="Salamov A.A."/>
            <person name="Schmutz J."/>
            <person name="Selles B."/>
            <person name="Shapiro H."/>
            <person name="Tanguay P."/>
            <person name="Tuskan G.A."/>
            <person name="Henrissat B."/>
            <person name="Van de Peer Y."/>
            <person name="Rouze P."/>
            <person name="Ellis J.G."/>
            <person name="Dodds P.N."/>
            <person name="Schein J.E."/>
            <person name="Zhong S."/>
            <person name="Hamelin R.C."/>
            <person name="Grigoriev I.V."/>
            <person name="Szabo L.J."/>
            <person name="Martin F."/>
        </authorList>
    </citation>
    <scope>NUCLEOTIDE SEQUENCE [LARGE SCALE GENOMIC DNA]</scope>
    <source>
        <strain evidence="2">98AG31 / pathotype 3-4-7</strain>
    </source>
</reference>
<dbReference type="RefSeq" id="XP_007407440.1">
    <property type="nucleotide sequence ID" value="XM_007407378.1"/>
</dbReference>
<accession>F4REF5</accession>
<dbReference type="EMBL" id="GL883098">
    <property type="protein sequence ID" value="EGG09080.1"/>
    <property type="molecule type" value="Genomic_DNA"/>
</dbReference>
<dbReference type="AlphaFoldDB" id="F4REF5"/>
<gene>
    <name evidence="1" type="ORF">MELLADRAFT_71292</name>
</gene>